<organism evidence="12 13">
    <name type="scientific">Puia dinghuensis</name>
    <dbReference type="NCBI Taxonomy" id="1792502"/>
    <lineage>
        <taxon>Bacteria</taxon>
        <taxon>Pseudomonadati</taxon>
        <taxon>Bacteroidota</taxon>
        <taxon>Chitinophagia</taxon>
        <taxon>Chitinophagales</taxon>
        <taxon>Chitinophagaceae</taxon>
        <taxon>Puia</taxon>
    </lineage>
</organism>
<evidence type="ECO:0000256" key="9">
    <source>
        <dbReference type="RuleBase" id="RU003357"/>
    </source>
</evidence>
<dbReference type="Gene3D" id="2.60.40.1120">
    <property type="entry name" value="Carboxypeptidase-like, regulatory domain"/>
    <property type="match status" value="1"/>
</dbReference>
<dbReference type="Pfam" id="PF00593">
    <property type="entry name" value="TonB_dep_Rec_b-barrel"/>
    <property type="match status" value="1"/>
</dbReference>
<dbReference type="PROSITE" id="PS52016">
    <property type="entry name" value="TONB_DEPENDENT_REC_3"/>
    <property type="match status" value="1"/>
</dbReference>
<dbReference type="InterPro" id="IPR023997">
    <property type="entry name" value="TonB-dep_OMP_SusC/RagA_CS"/>
</dbReference>
<proteinExistence type="inferred from homology"/>
<dbReference type="InterPro" id="IPR012910">
    <property type="entry name" value="Plug_dom"/>
</dbReference>
<dbReference type="AlphaFoldDB" id="A0A8J2UBZ9"/>
<dbReference type="GO" id="GO:0009279">
    <property type="term" value="C:cell outer membrane"/>
    <property type="evidence" value="ECO:0007669"/>
    <property type="project" value="UniProtKB-SubCell"/>
</dbReference>
<evidence type="ECO:0000256" key="4">
    <source>
        <dbReference type="ARBA" id="ARBA00022692"/>
    </source>
</evidence>
<accession>A0A8J2UBZ9</accession>
<dbReference type="Gene3D" id="2.40.170.20">
    <property type="entry name" value="TonB-dependent receptor, beta-barrel domain"/>
    <property type="match status" value="1"/>
</dbReference>
<gene>
    <name evidence="12" type="ORF">GCM10011511_18450</name>
</gene>
<evidence type="ECO:0000259" key="10">
    <source>
        <dbReference type="Pfam" id="PF00593"/>
    </source>
</evidence>
<keyword evidence="7 8" id="KW-0998">Cell outer membrane</keyword>
<dbReference type="InterPro" id="IPR000531">
    <property type="entry name" value="Beta-barrel_TonB"/>
</dbReference>
<feature type="domain" description="TonB-dependent receptor plug" evidence="11">
    <location>
        <begin position="126"/>
        <end position="230"/>
    </location>
</feature>
<dbReference type="SUPFAM" id="SSF56935">
    <property type="entry name" value="Porins"/>
    <property type="match status" value="1"/>
</dbReference>
<evidence type="ECO:0000256" key="6">
    <source>
        <dbReference type="ARBA" id="ARBA00023136"/>
    </source>
</evidence>
<evidence type="ECO:0000313" key="13">
    <source>
        <dbReference type="Proteomes" id="UP000607559"/>
    </source>
</evidence>
<evidence type="ECO:0000259" key="11">
    <source>
        <dbReference type="Pfam" id="PF07715"/>
    </source>
</evidence>
<evidence type="ECO:0000256" key="8">
    <source>
        <dbReference type="PROSITE-ProRule" id="PRU01360"/>
    </source>
</evidence>
<dbReference type="Pfam" id="PF13715">
    <property type="entry name" value="CarbopepD_reg_2"/>
    <property type="match status" value="1"/>
</dbReference>
<dbReference type="Gene3D" id="2.170.130.10">
    <property type="entry name" value="TonB-dependent receptor, plug domain"/>
    <property type="match status" value="1"/>
</dbReference>
<dbReference type="NCBIfam" id="TIGR04056">
    <property type="entry name" value="OMP_RagA_SusC"/>
    <property type="match status" value="1"/>
</dbReference>
<keyword evidence="3 8" id="KW-1134">Transmembrane beta strand</keyword>
<keyword evidence="2 8" id="KW-0813">Transport</keyword>
<evidence type="ECO:0000256" key="3">
    <source>
        <dbReference type="ARBA" id="ARBA00022452"/>
    </source>
</evidence>
<keyword evidence="4 8" id="KW-0812">Transmembrane</keyword>
<name>A0A8J2UBZ9_9BACT</name>
<comment type="caution">
    <text evidence="12">The sequence shown here is derived from an EMBL/GenBank/DDBJ whole genome shotgun (WGS) entry which is preliminary data.</text>
</comment>
<dbReference type="EMBL" id="BMJC01000002">
    <property type="protein sequence ID" value="GGA95393.1"/>
    <property type="molecule type" value="Genomic_DNA"/>
</dbReference>
<dbReference type="InterPro" id="IPR008969">
    <property type="entry name" value="CarboxyPept-like_regulatory"/>
</dbReference>
<dbReference type="InterPro" id="IPR036942">
    <property type="entry name" value="Beta-barrel_TonB_sf"/>
</dbReference>
<keyword evidence="6 8" id="KW-0472">Membrane</keyword>
<dbReference type="SUPFAM" id="SSF49464">
    <property type="entry name" value="Carboxypeptidase regulatory domain-like"/>
    <property type="match status" value="1"/>
</dbReference>
<dbReference type="Pfam" id="PF07715">
    <property type="entry name" value="Plug"/>
    <property type="match status" value="1"/>
</dbReference>
<comment type="subcellular location">
    <subcellularLocation>
        <location evidence="1 8">Cell outer membrane</location>
        <topology evidence="1 8">Multi-pass membrane protein</topology>
    </subcellularLocation>
</comment>
<protein>
    <submittedName>
        <fullName evidence="12">SusC/RagA family TonB-linked outer membrane protein</fullName>
    </submittedName>
</protein>
<keyword evidence="5 9" id="KW-0798">TonB box</keyword>
<evidence type="ECO:0000256" key="7">
    <source>
        <dbReference type="ARBA" id="ARBA00023237"/>
    </source>
</evidence>
<sequence length="1026" mass="112158">MLMRKLLVALGMVLLLGHGLYAQVKTITGKVISSTDNKPVIGATITIEPTEGSKRRNTVAANNDGSFTLSIPNGNYILEVSAIGYEPREVSSEVFIHDNFTIRLTQAAKGLNEVVVVGYGTTKKKDLTGAFGIVQLGNPDKTPITGTSQMLEGTVAGVQVTQVNSQPGSTFQVRVRGFSSISSGSDPLYVVDDFPGADISTLNPSDIASIDVLKDASATAIFGSRGANGVVIITTRKGTGRNAVTFDMYTGFQQVARTLKMMNAPQFATYLDQVTTINNQNNNTNTPIPYTQAQINAMGPGTDWQKALFRNAPISNFNLALSSGNAEGHRYLSFNYFDQEGVVMNSGYKRGTIRFNMDHKAGNRIRIGFNSQASYDYQNKANINTNGGAGGGTILDALRASPIIPIKDSTGNYTYQNGPQPYVDILGNPIAAAALNWDHGWNIRLLTNAFGEWEVINGLKLRANFGGELLNYREDVFRPNTTYLGNSTNGYAAINTNNNYDWLQEYTATYDKTFGIHAINFVGGWTNQQYTYRSSNVTGNNLSSNSYGTDNLGVAASLTSTSNRSDNALVSGLARLNYRLLERYLLTFSWRADGSSRFGVNKKWGYFPSGAVAWRMSDEKFIQKVPSISDLKLRVSYGKTGNQDIGDYNSLTQYGTNTYYLDASRVVGISPNNIANPDLSWESTAQFDGGFDLGLFQNRISLTADYYNKKTTNLLYSVPLPSTSGFTNMIQNVGAVRNQGFEFMLTTVNLQSKNLRWVTTFNYSQNRSKILSLGGVPYQFVGSVSTSLFPSGGQASSILQVGQPMGSFYGYKFLGIWQSQADILKSGTKQNVRPGDPHYADLNGDSAITAADRTIIGHALPKFTYGFTSDLTVGRFNLFVLIQGVYGDNILNENKIEMENGTTADNKFAYVAQDSWVPGTTSNNRLPSVVSTLRRSLGVTSDLLEDGSYLRVKTVTLSYDLPLPTLTKVFRSASVYITGQNLLTLTHYSGFDPEVNSYGNSNTSLNSDYNPYPNIRTWLAGVRFGF</sequence>
<dbReference type="Proteomes" id="UP000607559">
    <property type="component" value="Unassembled WGS sequence"/>
</dbReference>
<comment type="similarity">
    <text evidence="8 9">Belongs to the TonB-dependent receptor family.</text>
</comment>
<dbReference type="InterPro" id="IPR023996">
    <property type="entry name" value="TonB-dep_OMP_SusC/RagA"/>
</dbReference>
<reference evidence="12" key="2">
    <citation type="submission" date="2020-09" db="EMBL/GenBank/DDBJ databases">
        <authorList>
            <person name="Sun Q."/>
            <person name="Zhou Y."/>
        </authorList>
    </citation>
    <scope>NUCLEOTIDE SEQUENCE</scope>
    <source>
        <strain evidence="12">CGMCC 1.15448</strain>
    </source>
</reference>
<evidence type="ECO:0000256" key="2">
    <source>
        <dbReference type="ARBA" id="ARBA00022448"/>
    </source>
</evidence>
<evidence type="ECO:0000313" key="12">
    <source>
        <dbReference type="EMBL" id="GGA95393.1"/>
    </source>
</evidence>
<evidence type="ECO:0000256" key="5">
    <source>
        <dbReference type="ARBA" id="ARBA00023077"/>
    </source>
</evidence>
<feature type="domain" description="TonB-dependent receptor-like beta-barrel" evidence="10">
    <location>
        <begin position="385"/>
        <end position="780"/>
    </location>
</feature>
<dbReference type="InterPro" id="IPR039426">
    <property type="entry name" value="TonB-dep_rcpt-like"/>
</dbReference>
<dbReference type="InterPro" id="IPR037066">
    <property type="entry name" value="Plug_dom_sf"/>
</dbReference>
<keyword evidence="13" id="KW-1185">Reference proteome</keyword>
<evidence type="ECO:0000256" key="1">
    <source>
        <dbReference type="ARBA" id="ARBA00004571"/>
    </source>
</evidence>
<reference evidence="12" key="1">
    <citation type="journal article" date="2014" name="Int. J. Syst. Evol. Microbiol.">
        <title>Complete genome sequence of Corynebacterium casei LMG S-19264T (=DSM 44701T), isolated from a smear-ripened cheese.</title>
        <authorList>
            <consortium name="US DOE Joint Genome Institute (JGI-PGF)"/>
            <person name="Walter F."/>
            <person name="Albersmeier A."/>
            <person name="Kalinowski J."/>
            <person name="Ruckert C."/>
        </authorList>
    </citation>
    <scope>NUCLEOTIDE SEQUENCE</scope>
    <source>
        <strain evidence="12">CGMCC 1.15448</strain>
    </source>
</reference>
<dbReference type="NCBIfam" id="TIGR04057">
    <property type="entry name" value="SusC_RagA_signa"/>
    <property type="match status" value="1"/>
</dbReference>